<evidence type="ECO:0000313" key="3">
    <source>
        <dbReference type="Proteomes" id="UP000176282"/>
    </source>
</evidence>
<feature type="region of interest" description="Disordered" evidence="1">
    <location>
        <begin position="1"/>
        <end position="38"/>
    </location>
</feature>
<dbReference type="STRING" id="1798680.A3J66_00625"/>
<dbReference type="Proteomes" id="UP000176282">
    <property type="component" value="Unassembled WGS sequence"/>
</dbReference>
<evidence type="ECO:0000313" key="2">
    <source>
        <dbReference type="EMBL" id="OGH68705.1"/>
    </source>
</evidence>
<dbReference type="EMBL" id="MFQB01000009">
    <property type="protein sequence ID" value="OGH68705.1"/>
    <property type="molecule type" value="Genomic_DNA"/>
</dbReference>
<proteinExistence type="predicted"/>
<evidence type="ECO:0000256" key="1">
    <source>
        <dbReference type="SAM" id="MobiDB-lite"/>
    </source>
</evidence>
<organism evidence="2 3">
    <name type="scientific">Candidatus Magasanikbacteria bacterium RIFCSPHIGHO2_02_FULL_47_14</name>
    <dbReference type="NCBI Taxonomy" id="1798680"/>
    <lineage>
        <taxon>Bacteria</taxon>
        <taxon>Candidatus Magasanikiibacteriota</taxon>
    </lineage>
</organism>
<dbReference type="AlphaFoldDB" id="A0A1F6MAQ3"/>
<comment type="caution">
    <text evidence="2">The sequence shown here is derived from an EMBL/GenBank/DDBJ whole genome shotgun (WGS) entry which is preliminary data.</text>
</comment>
<sequence length="387" mass="44580">MGPSREAFPQEELQTPQPRISPEAMQSSLLNLHTPDSPVGQEVERAYKEASEGNAEYLVELYEKQQEQLDRYAEDELVFFGNILHTISTHWDGYFDQQQAEFQEYQKSLQPLFDGCQGRFADLVHLHEALTSVGKTEKTGPSLREKLQRLIEKFIVFYESEEGQKQDAQLFLTDVRLKLDEIIESLQGINAEEGSAASEEDVLEYYDTDDTADDNVADSARTQSTTTADVAATTQSEDVKDAVGFIVGEGEESSHEVADIMTRITEDEEQMLLWKKMIHHGFFRGLIHEQEPGVFKLSLTHQVLPWCGIPSEEFFEKNKRYYDLFPEALAEVTNPKTGEHFPEAVFLDESGYALRYFLQDRWDEYLRTPQYRTYYYHFVDQQVPFAA</sequence>
<name>A0A1F6MAQ3_9BACT</name>
<reference evidence="2 3" key="1">
    <citation type="journal article" date="2016" name="Nat. Commun.">
        <title>Thousands of microbial genomes shed light on interconnected biogeochemical processes in an aquifer system.</title>
        <authorList>
            <person name="Anantharaman K."/>
            <person name="Brown C.T."/>
            <person name="Hug L.A."/>
            <person name="Sharon I."/>
            <person name="Castelle C.J."/>
            <person name="Probst A.J."/>
            <person name="Thomas B.C."/>
            <person name="Singh A."/>
            <person name="Wilkins M.J."/>
            <person name="Karaoz U."/>
            <person name="Brodie E.L."/>
            <person name="Williams K.H."/>
            <person name="Hubbard S.S."/>
            <person name="Banfield J.F."/>
        </authorList>
    </citation>
    <scope>NUCLEOTIDE SEQUENCE [LARGE SCALE GENOMIC DNA]</scope>
</reference>
<gene>
    <name evidence="2" type="ORF">A3J66_00625</name>
</gene>
<protein>
    <submittedName>
        <fullName evidence="2">Uncharacterized protein</fullName>
    </submittedName>
</protein>
<accession>A0A1F6MAQ3</accession>
<feature type="compositionally biased region" description="Polar residues" evidence="1">
    <location>
        <begin position="12"/>
        <end position="31"/>
    </location>
</feature>